<organism evidence="1 2">
    <name type="scientific">Actinobacillus minor NM305</name>
    <dbReference type="NCBI Taxonomy" id="637911"/>
    <lineage>
        <taxon>Bacteria</taxon>
        <taxon>Pseudomonadati</taxon>
        <taxon>Pseudomonadota</taxon>
        <taxon>Gammaproteobacteria</taxon>
        <taxon>Pasteurellales</taxon>
        <taxon>Pasteurellaceae</taxon>
        <taxon>Actinobacillus</taxon>
    </lineage>
</organism>
<dbReference type="Proteomes" id="UP000005532">
    <property type="component" value="Unassembled WGS sequence"/>
</dbReference>
<gene>
    <name evidence="1" type="ORF">AM305_10116</name>
</gene>
<protein>
    <submittedName>
        <fullName evidence="1">Uncharacterized protein</fullName>
    </submittedName>
</protein>
<proteinExistence type="predicted"/>
<sequence>MVEVDRLPSVSRDPLIDQDPAAIYSRIVAYSKGNLSVLPALWERKIGYVIDNFVRKKFSAGIDFFFFFLQ</sequence>
<dbReference type="AlphaFoldDB" id="C5S2C4"/>
<name>C5S2C4_9PAST</name>
<evidence type="ECO:0000313" key="2">
    <source>
        <dbReference type="Proteomes" id="UP000005532"/>
    </source>
</evidence>
<comment type="caution">
    <text evidence="1">The sequence shown here is derived from an EMBL/GenBank/DDBJ whole genome shotgun (WGS) entry which is preliminary data.</text>
</comment>
<dbReference type="EMBL" id="ACQL01000098">
    <property type="protein sequence ID" value="EER46892.1"/>
    <property type="molecule type" value="Genomic_DNA"/>
</dbReference>
<reference evidence="1 2" key="1">
    <citation type="journal article" date="2010" name="Vet. Microbiol.">
        <title>Production of haemolysins by strains of the Actinobacillus minor/porcitonsillarum complex.</title>
        <authorList>
            <person name="Arya G."/>
            <person name="Niven D.F."/>
        </authorList>
    </citation>
    <scope>NUCLEOTIDE SEQUENCE [LARGE SCALE GENOMIC DNA]</scope>
    <source>
        <strain evidence="1 2">NM305</strain>
    </source>
</reference>
<evidence type="ECO:0000313" key="1">
    <source>
        <dbReference type="EMBL" id="EER46892.1"/>
    </source>
</evidence>
<accession>C5S2C4</accession>